<dbReference type="OrthoDB" id="6332716at2"/>
<reference evidence="4 5" key="1">
    <citation type="submission" date="2014-04" db="EMBL/GenBank/DDBJ databases">
        <title>Pseudoalteromonas galatheae sp. nov., isolated from a deep-sea polychaete near Canal Concepcion, Chile.</title>
        <authorList>
            <person name="Machado H.R."/>
            <person name="Gram L."/>
            <person name="Vynne N.G."/>
        </authorList>
    </citation>
    <scope>NUCLEOTIDE SEQUENCE [LARGE SCALE GENOMIC DNA]</scope>
    <source>
        <strain evidence="4 5">KMM216</strain>
    </source>
</reference>
<feature type="signal peptide" evidence="1">
    <location>
        <begin position="1"/>
        <end position="23"/>
    </location>
</feature>
<dbReference type="Proteomes" id="UP000027154">
    <property type="component" value="Unassembled WGS sequence"/>
</dbReference>
<gene>
    <name evidence="4" type="ORF">DC53_09330</name>
    <name evidence="3" type="ORF">EU508_15475</name>
    <name evidence="2" type="ORF">EU509_11040</name>
</gene>
<accession>A0A063KPL2</accession>
<keyword evidence="1" id="KW-0732">Signal</keyword>
<evidence type="ECO:0000313" key="5">
    <source>
        <dbReference type="Proteomes" id="UP000027154"/>
    </source>
</evidence>
<dbReference type="EMBL" id="JJNZ01000026">
    <property type="protein sequence ID" value="KDC51389.1"/>
    <property type="molecule type" value="Genomic_DNA"/>
</dbReference>
<feature type="chain" id="PRO_5044538585" evidence="1">
    <location>
        <begin position="24"/>
        <end position="80"/>
    </location>
</feature>
<evidence type="ECO:0000313" key="7">
    <source>
        <dbReference type="Proteomes" id="UP000324162"/>
    </source>
</evidence>
<dbReference type="EMBL" id="SEUJ01000070">
    <property type="protein sequence ID" value="KAA1156001.1"/>
    <property type="molecule type" value="Genomic_DNA"/>
</dbReference>
<protein>
    <submittedName>
        <fullName evidence="3">Uncharacterized protein</fullName>
    </submittedName>
</protein>
<comment type="caution">
    <text evidence="3">The sequence shown here is derived from an EMBL/GenBank/DDBJ whole genome shotgun (WGS) entry which is preliminary data.</text>
</comment>
<proteinExistence type="predicted"/>
<dbReference type="AlphaFoldDB" id="A0A063KPL2"/>
<evidence type="ECO:0000313" key="3">
    <source>
        <dbReference type="EMBL" id="KAA1158000.1"/>
    </source>
</evidence>
<evidence type="ECO:0000313" key="2">
    <source>
        <dbReference type="EMBL" id="KAA1156001.1"/>
    </source>
</evidence>
<reference evidence="6 7" key="2">
    <citation type="submission" date="2019-01" db="EMBL/GenBank/DDBJ databases">
        <title>Genome sequences of marine Pseudoalteromonas species.</title>
        <authorList>
            <person name="Boraston A.B."/>
            <person name="Hehemann J.-H."/>
            <person name="Vickers C.J."/>
            <person name="Salama-Alber O."/>
            <person name="Abe K."/>
            <person name="Hettle A.J."/>
        </authorList>
    </citation>
    <scope>NUCLEOTIDE SEQUENCE [LARGE SCALE GENOMIC DNA]</scope>
    <source>
        <strain evidence="3 7">PS42</strain>
        <strain evidence="2 6">PS47</strain>
    </source>
</reference>
<evidence type="ECO:0000256" key="1">
    <source>
        <dbReference type="SAM" id="SignalP"/>
    </source>
</evidence>
<organism evidence="3 7">
    <name type="scientific">Pseudoalteromonas fuliginea</name>
    <dbReference type="NCBI Taxonomy" id="1872678"/>
    <lineage>
        <taxon>Bacteria</taxon>
        <taxon>Pseudomonadati</taxon>
        <taxon>Pseudomonadota</taxon>
        <taxon>Gammaproteobacteria</taxon>
        <taxon>Alteromonadales</taxon>
        <taxon>Pseudoalteromonadaceae</taxon>
        <taxon>Pseudoalteromonas</taxon>
    </lineage>
</organism>
<name>A0A063KPL2_9GAMM</name>
<sequence length="80" mass="8736">MNKALLALIVAPLFAVSATYAVADDATNASAETIKEYTEMCVNWAKDDDVSNEDLNAYVLKCVNDELESEGYKKISSVKI</sequence>
<dbReference type="EMBL" id="SEUK01000053">
    <property type="protein sequence ID" value="KAA1158000.1"/>
    <property type="molecule type" value="Genomic_DNA"/>
</dbReference>
<evidence type="ECO:0000313" key="6">
    <source>
        <dbReference type="Proteomes" id="UP000322915"/>
    </source>
</evidence>
<dbReference type="RefSeq" id="WP_007375379.1">
    <property type="nucleotide sequence ID" value="NZ_JBBMQV010000001.1"/>
</dbReference>
<dbReference type="Proteomes" id="UP000322915">
    <property type="component" value="Unassembled WGS sequence"/>
</dbReference>
<evidence type="ECO:0000313" key="4">
    <source>
        <dbReference type="EMBL" id="KDC51389.1"/>
    </source>
</evidence>
<dbReference type="Proteomes" id="UP000324162">
    <property type="component" value="Unassembled WGS sequence"/>
</dbReference>
<keyword evidence="6" id="KW-1185">Reference proteome</keyword>